<dbReference type="InterPro" id="IPR032675">
    <property type="entry name" value="LRR_dom_sf"/>
</dbReference>
<keyword evidence="4" id="KW-1185">Reference proteome</keyword>
<dbReference type="PROSITE" id="PS50181">
    <property type="entry name" value="FBOX"/>
    <property type="match status" value="1"/>
</dbReference>
<dbReference type="Pfam" id="PF24758">
    <property type="entry name" value="LRR_At5g56370"/>
    <property type="match status" value="1"/>
</dbReference>
<feature type="region of interest" description="Disordered" evidence="1">
    <location>
        <begin position="1"/>
        <end position="34"/>
    </location>
</feature>
<reference evidence="3 4" key="1">
    <citation type="journal article" date="2009" name="Nature">
        <title>The Sorghum bicolor genome and the diversification of grasses.</title>
        <authorList>
            <person name="Paterson A.H."/>
            <person name="Bowers J.E."/>
            <person name="Bruggmann R."/>
            <person name="Dubchak I."/>
            <person name="Grimwood J."/>
            <person name="Gundlach H."/>
            <person name="Haberer G."/>
            <person name="Hellsten U."/>
            <person name="Mitros T."/>
            <person name="Poliakov A."/>
            <person name="Schmutz J."/>
            <person name="Spannagl M."/>
            <person name="Tang H."/>
            <person name="Wang X."/>
            <person name="Wicker T."/>
            <person name="Bharti A.K."/>
            <person name="Chapman J."/>
            <person name="Feltus F.A."/>
            <person name="Gowik U."/>
            <person name="Grigoriev I.V."/>
            <person name="Lyons E."/>
            <person name="Maher C.A."/>
            <person name="Martis M."/>
            <person name="Narechania A."/>
            <person name="Otillar R.P."/>
            <person name="Penning B.W."/>
            <person name="Salamov A.A."/>
            <person name="Wang Y."/>
            <person name="Zhang L."/>
            <person name="Carpita N.C."/>
            <person name="Freeling M."/>
            <person name="Gingle A.R."/>
            <person name="Hash C.T."/>
            <person name="Keller B."/>
            <person name="Klein P."/>
            <person name="Kresovich S."/>
            <person name="McCann M.C."/>
            <person name="Ming R."/>
            <person name="Peterson D.G."/>
            <person name="Mehboob-ur-Rahman"/>
            <person name="Ware D."/>
            <person name="Westhoff P."/>
            <person name="Mayer K.F."/>
            <person name="Messing J."/>
            <person name="Rokhsar D.S."/>
        </authorList>
    </citation>
    <scope>NUCLEOTIDE SEQUENCE [LARGE SCALE GENOMIC DNA]</scope>
    <source>
        <strain evidence="4">cv. BTx623</strain>
    </source>
</reference>
<dbReference type="InterPro" id="IPR036047">
    <property type="entry name" value="F-box-like_dom_sf"/>
</dbReference>
<dbReference type="AlphaFoldDB" id="A0A1B6P901"/>
<dbReference type="InterPro" id="IPR053197">
    <property type="entry name" value="F-box_SCFL_complex_component"/>
</dbReference>
<dbReference type="Proteomes" id="UP000000768">
    <property type="component" value="Chromosome 9"/>
</dbReference>
<dbReference type="SUPFAM" id="SSF81383">
    <property type="entry name" value="F-box domain"/>
    <property type="match status" value="1"/>
</dbReference>
<dbReference type="Gramene" id="KXG22220">
    <property type="protein sequence ID" value="KXG22220"/>
    <property type="gene ID" value="SORBI_3009G174600"/>
</dbReference>
<dbReference type="FunCoup" id="A0A1B6P901">
    <property type="interactions" value="192"/>
</dbReference>
<evidence type="ECO:0000256" key="1">
    <source>
        <dbReference type="SAM" id="MobiDB-lite"/>
    </source>
</evidence>
<sequence>MYADARRLFDRMSPGRSGKRAKKAPIPRESGASSIESLPDGVLQHILGFLPARDAVRSCVLARRWRDLWMFATGLRITGNGDDDDMNELREFVDHLLLLRGIAPLETCELRFTDMADAFSEDDTLRVNLWFRHAVRCQARVLRLLVYASDYCFDLNGLHLVSRHLMQLELVGVEVKENFLNLSDCPALEQLEIDNCDLTVVNKISSESLKRLSVTNCAFSQSFRTSIHAPSMVSLLLHDNRFNTPVLESMPSLMDASIRITHNDVDSCDNCDSGDCNICHGIIHSNSNCILLEGLSKTTNLALIAESKTFIFRMDLKQCPTFSKLKTLLLSDYWCVALDLDAITCILKNSPVLEKLTLEHFLKGSEHKMEIKGSYIPVQRTDAISEHLKIVVVKCDVVDEKVYRVLKLLSTFNIRFSFE</sequence>
<evidence type="ECO:0000259" key="2">
    <source>
        <dbReference type="PROSITE" id="PS50181"/>
    </source>
</evidence>
<accession>A0A1B6P901</accession>
<dbReference type="InterPro" id="IPR053781">
    <property type="entry name" value="F-box_AtFBL13-like"/>
</dbReference>
<dbReference type="PANTHER" id="PTHR34223">
    <property type="entry name" value="OS11G0201299 PROTEIN"/>
    <property type="match status" value="1"/>
</dbReference>
<feature type="compositionally biased region" description="Basic and acidic residues" evidence="1">
    <location>
        <begin position="1"/>
        <end position="10"/>
    </location>
</feature>
<name>A0A1B6P901_SORBI</name>
<dbReference type="CDD" id="cd22160">
    <property type="entry name" value="F-box_AtFBL13-like"/>
    <property type="match status" value="1"/>
</dbReference>
<feature type="domain" description="F-box" evidence="2">
    <location>
        <begin position="32"/>
        <end position="68"/>
    </location>
</feature>
<evidence type="ECO:0000313" key="3">
    <source>
        <dbReference type="EMBL" id="KXG22220.1"/>
    </source>
</evidence>
<dbReference type="SUPFAM" id="SSF52047">
    <property type="entry name" value="RNI-like"/>
    <property type="match status" value="1"/>
</dbReference>
<dbReference type="Pfam" id="PF00646">
    <property type="entry name" value="F-box"/>
    <property type="match status" value="1"/>
</dbReference>
<proteinExistence type="predicted"/>
<dbReference type="Gene3D" id="3.80.10.10">
    <property type="entry name" value="Ribonuclease Inhibitor"/>
    <property type="match status" value="1"/>
</dbReference>
<evidence type="ECO:0000313" key="4">
    <source>
        <dbReference type="Proteomes" id="UP000000768"/>
    </source>
</evidence>
<dbReference type="PANTHER" id="PTHR34223:SF107">
    <property type="entry name" value="F-BOX DOMAIN-CONTAINING PROTEIN"/>
    <property type="match status" value="1"/>
</dbReference>
<dbReference type="Gene3D" id="1.20.1280.50">
    <property type="match status" value="1"/>
</dbReference>
<reference evidence="4" key="2">
    <citation type="journal article" date="2018" name="Plant J.">
        <title>The Sorghum bicolor reference genome: improved assembly, gene annotations, a transcriptome atlas, and signatures of genome organization.</title>
        <authorList>
            <person name="McCormick R.F."/>
            <person name="Truong S.K."/>
            <person name="Sreedasyam A."/>
            <person name="Jenkins J."/>
            <person name="Shu S."/>
            <person name="Sims D."/>
            <person name="Kennedy M."/>
            <person name="Amirebrahimi M."/>
            <person name="Weers B.D."/>
            <person name="McKinley B."/>
            <person name="Mattison A."/>
            <person name="Morishige D.T."/>
            <person name="Grimwood J."/>
            <person name="Schmutz J."/>
            <person name="Mullet J.E."/>
        </authorList>
    </citation>
    <scope>NUCLEOTIDE SEQUENCE [LARGE SCALE GENOMIC DNA]</scope>
    <source>
        <strain evidence="4">cv. BTx623</strain>
    </source>
</reference>
<dbReference type="EMBL" id="CM000768">
    <property type="protein sequence ID" value="KXG22220.1"/>
    <property type="molecule type" value="Genomic_DNA"/>
</dbReference>
<dbReference type="ExpressionAtlas" id="A0A1B6P901">
    <property type="expression patterns" value="baseline and differential"/>
</dbReference>
<dbReference type="InterPro" id="IPR001810">
    <property type="entry name" value="F-box_dom"/>
</dbReference>
<organism evidence="3 4">
    <name type="scientific">Sorghum bicolor</name>
    <name type="common">Sorghum</name>
    <name type="synonym">Sorghum vulgare</name>
    <dbReference type="NCBI Taxonomy" id="4558"/>
    <lineage>
        <taxon>Eukaryota</taxon>
        <taxon>Viridiplantae</taxon>
        <taxon>Streptophyta</taxon>
        <taxon>Embryophyta</taxon>
        <taxon>Tracheophyta</taxon>
        <taxon>Spermatophyta</taxon>
        <taxon>Magnoliopsida</taxon>
        <taxon>Liliopsida</taxon>
        <taxon>Poales</taxon>
        <taxon>Poaceae</taxon>
        <taxon>PACMAD clade</taxon>
        <taxon>Panicoideae</taxon>
        <taxon>Andropogonodae</taxon>
        <taxon>Andropogoneae</taxon>
        <taxon>Sorghinae</taxon>
        <taxon>Sorghum</taxon>
    </lineage>
</organism>
<dbReference type="InParanoid" id="A0A1B6P901"/>
<gene>
    <name evidence="3" type="ORF">SORBI_3009G174600</name>
</gene>
<dbReference type="InterPro" id="IPR055411">
    <property type="entry name" value="LRR_FXL15/At3g58940/PEG3-like"/>
</dbReference>
<protein>
    <recommendedName>
        <fullName evidence="2">F-box domain-containing protein</fullName>
    </recommendedName>
</protein>